<name>A0AAW1XUR1_RUBAR</name>
<protein>
    <submittedName>
        <fullName evidence="1">Uncharacterized protein</fullName>
    </submittedName>
</protein>
<accession>A0AAW1XUR1</accession>
<dbReference type="InterPro" id="IPR029055">
    <property type="entry name" value="Ntn_hydrolases_N"/>
</dbReference>
<reference evidence="1 2" key="1">
    <citation type="journal article" date="2023" name="G3 (Bethesda)">
        <title>A chromosome-length genome assembly and annotation of blackberry (Rubus argutus, cv. 'Hillquist').</title>
        <authorList>
            <person name="Bruna T."/>
            <person name="Aryal R."/>
            <person name="Dudchenko O."/>
            <person name="Sargent D.J."/>
            <person name="Mead D."/>
            <person name="Buti M."/>
            <person name="Cavallini A."/>
            <person name="Hytonen T."/>
            <person name="Andres J."/>
            <person name="Pham M."/>
            <person name="Weisz D."/>
            <person name="Mascagni F."/>
            <person name="Usai G."/>
            <person name="Natali L."/>
            <person name="Bassil N."/>
            <person name="Fernandez G.E."/>
            <person name="Lomsadze A."/>
            <person name="Armour M."/>
            <person name="Olukolu B."/>
            <person name="Poorten T."/>
            <person name="Britton C."/>
            <person name="Davik J."/>
            <person name="Ashrafi H."/>
            <person name="Aiden E.L."/>
            <person name="Borodovsky M."/>
            <person name="Worthington M."/>
        </authorList>
    </citation>
    <scope>NUCLEOTIDE SEQUENCE [LARGE SCALE GENOMIC DNA]</scope>
    <source>
        <strain evidence="1">PI 553951</strain>
    </source>
</reference>
<dbReference type="Gene3D" id="3.60.20.10">
    <property type="entry name" value="Glutamine Phosphoribosylpyrophosphate, subunit 1, domain 1"/>
    <property type="match status" value="1"/>
</dbReference>
<organism evidence="1 2">
    <name type="scientific">Rubus argutus</name>
    <name type="common">Southern blackberry</name>
    <dbReference type="NCBI Taxonomy" id="59490"/>
    <lineage>
        <taxon>Eukaryota</taxon>
        <taxon>Viridiplantae</taxon>
        <taxon>Streptophyta</taxon>
        <taxon>Embryophyta</taxon>
        <taxon>Tracheophyta</taxon>
        <taxon>Spermatophyta</taxon>
        <taxon>Magnoliopsida</taxon>
        <taxon>eudicotyledons</taxon>
        <taxon>Gunneridae</taxon>
        <taxon>Pentapetalae</taxon>
        <taxon>rosids</taxon>
        <taxon>fabids</taxon>
        <taxon>Rosales</taxon>
        <taxon>Rosaceae</taxon>
        <taxon>Rosoideae</taxon>
        <taxon>Rosoideae incertae sedis</taxon>
        <taxon>Rubus</taxon>
    </lineage>
</organism>
<evidence type="ECO:0000313" key="1">
    <source>
        <dbReference type="EMBL" id="KAK9939630.1"/>
    </source>
</evidence>
<comment type="caution">
    <text evidence="1">The sequence shown here is derived from an EMBL/GenBank/DDBJ whole genome shotgun (WGS) entry which is preliminary data.</text>
</comment>
<dbReference type="Proteomes" id="UP001457282">
    <property type="component" value="Unassembled WGS sequence"/>
</dbReference>
<evidence type="ECO:0000313" key="2">
    <source>
        <dbReference type="Proteomes" id="UP001457282"/>
    </source>
</evidence>
<dbReference type="AlphaFoldDB" id="A0AAW1XUR1"/>
<gene>
    <name evidence="1" type="ORF">M0R45_016320</name>
</gene>
<keyword evidence="2" id="KW-1185">Reference proteome</keyword>
<dbReference type="CDD" id="cd01901">
    <property type="entry name" value="Ntn_hydrolase"/>
    <property type="match status" value="1"/>
</dbReference>
<sequence length="206" mass="22411">MGASLSVPLSVLDAGKVCGTTIVAVKFKEGIVFGADARIVGELNGYKFKKLDIDLGIHHLEMIFQMTLTNFLVISPNWVYLMAGYQKQCHDLYKELVNMAAEASKVVSVTEALGMIAAYVDRFVENLPDNTRNFGGIIGGWLETEGFEAYQFGLDKTDHQQIVSFNGIGMTSGANMSKLEAVETVMKTLLYASYLCDSTGGKLSGI</sequence>
<dbReference type="SUPFAM" id="SSF56235">
    <property type="entry name" value="N-terminal nucleophile aminohydrolases (Ntn hydrolases)"/>
    <property type="match status" value="1"/>
</dbReference>
<proteinExistence type="predicted"/>
<dbReference type="EMBL" id="JBEDUW010000003">
    <property type="protein sequence ID" value="KAK9939630.1"/>
    <property type="molecule type" value="Genomic_DNA"/>
</dbReference>